<accession>A0A5C1AKC5</accession>
<dbReference type="AlphaFoldDB" id="A0A5C1AKC5"/>
<evidence type="ECO:0000313" key="1">
    <source>
        <dbReference type="EMBL" id="QEL19340.1"/>
    </source>
</evidence>
<dbReference type="Proteomes" id="UP000324974">
    <property type="component" value="Chromosome"/>
</dbReference>
<dbReference type="RefSeq" id="WP_149113740.1">
    <property type="nucleotide sequence ID" value="NZ_CP042425.1"/>
</dbReference>
<evidence type="ECO:0000313" key="2">
    <source>
        <dbReference type="Proteomes" id="UP000324974"/>
    </source>
</evidence>
<gene>
    <name evidence="1" type="ORF">PX52LOC_06409</name>
</gene>
<protein>
    <submittedName>
        <fullName evidence="1">Uncharacterized protein</fullName>
    </submittedName>
</protein>
<dbReference type="EMBL" id="CP042425">
    <property type="protein sequence ID" value="QEL19340.1"/>
    <property type="molecule type" value="Genomic_DNA"/>
</dbReference>
<dbReference type="OrthoDB" id="7842371at2"/>
<keyword evidence="2" id="KW-1185">Reference proteome</keyword>
<proteinExistence type="predicted"/>
<reference evidence="2" key="1">
    <citation type="submission" date="2019-08" db="EMBL/GenBank/DDBJ databases">
        <title>Limnoglobus roseus gen. nov., sp. nov., a novel freshwater planctomycete with a giant genome from the family Gemmataceae.</title>
        <authorList>
            <person name="Kulichevskaya I.S."/>
            <person name="Naumoff D.G."/>
            <person name="Miroshnikov K."/>
            <person name="Ivanova A."/>
            <person name="Philippov D.A."/>
            <person name="Hakobyan A."/>
            <person name="Rijpstra I.C."/>
            <person name="Sinninghe Damste J.S."/>
            <person name="Liesack W."/>
            <person name="Dedysh S.N."/>
        </authorList>
    </citation>
    <scope>NUCLEOTIDE SEQUENCE [LARGE SCALE GENOMIC DNA]</scope>
    <source>
        <strain evidence="2">PX52</strain>
    </source>
</reference>
<name>A0A5C1AKC5_9BACT</name>
<organism evidence="1 2">
    <name type="scientific">Limnoglobus roseus</name>
    <dbReference type="NCBI Taxonomy" id="2598579"/>
    <lineage>
        <taxon>Bacteria</taxon>
        <taxon>Pseudomonadati</taxon>
        <taxon>Planctomycetota</taxon>
        <taxon>Planctomycetia</taxon>
        <taxon>Gemmatales</taxon>
        <taxon>Gemmataceae</taxon>
        <taxon>Limnoglobus</taxon>
    </lineage>
</organism>
<dbReference type="KEGG" id="lrs:PX52LOC_06409"/>
<sequence length="482" mass="51827">MPSVAIPFCGQTYTDKTKAANAQRCVNLYPVRSPSADNDNRIVLYPTPGYSQILDTTQLGIVGCGALRCGIEINGTVYVVSGNQFLVLTYAGGTFTAVSKGTLYTSTGRCTVVCNTVELAISDGKNGYVYNIAAATFTGISGGGWPSSGVTNFAFMDGYVLGAQNGSKTLIQSGLLNAGSYGAQAFAAVTSFPDNLTAVFSDQINVYAFGPKLGEVRFNAASIPFAFEKTQGALIQAGCVSPHTLVKLGGTLMWLASDAQGRAYIAALQGYTPTVISTPPLNEVFQRYGSVTDAFAYGYREGDSQFYAITFPSANATWVYDTKNALFHERSQNGGRDLPEFCLPYLDQHLVGDLDGKLYWMSQNYNTDAKGQGISRSRTCSHVSSDGKPLFLQELEIMYEAGTAPLTGAGSTPLATLEVSTDGGFTWRNAGTKSMGLTGQYRNRLIWRRLGWGWQFTFRLTITDPARVYLLGATARIQAGYK</sequence>